<dbReference type="AlphaFoldDB" id="A0A060XYL6"/>
<dbReference type="Gene3D" id="3.90.570.10">
    <property type="entry name" value="Amyloidogenic glycoprotein, heparin-binding domain"/>
    <property type="match status" value="1"/>
</dbReference>
<dbReference type="PROSITE" id="PS51869">
    <property type="entry name" value="APP_E1"/>
    <property type="match status" value="1"/>
</dbReference>
<keyword evidence="2" id="KW-0812">Transmembrane</keyword>
<dbReference type="GO" id="GO:0005102">
    <property type="term" value="F:signaling receptor binding"/>
    <property type="evidence" value="ECO:0007669"/>
    <property type="project" value="TreeGrafter"/>
</dbReference>
<evidence type="ECO:0000256" key="3">
    <source>
        <dbReference type="ARBA" id="ARBA00022989"/>
    </source>
</evidence>
<dbReference type="EMBL" id="FR906487">
    <property type="protein sequence ID" value="CDQ84576.1"/>
    <property type="molecule type" value="Genomic_DNA"/>
</dbReference>
<evidence type="ECO:0000256" key="7">
    <source>
        <dbReference type="SAM" id="SignalP"/>
    </source>
</evidence>
<feature type="domain" description="E1" evidence="8">
    <location>
        <begin position="29"/>
        <end position="82"/>
    </location>
</feature>
<keyword evidence="4" id="KW-0472">Membrane</keyword>
<dbReference type="GO" id="GO:0008201">
    <property type="term" value="F:heparin binding"/>
    <property type="evidence" value="ECO:0007669"/>
    <property type="project" value="UniProtKB-UniRule"/>
</dbReference>
<dbReference type="InterPro" id="IPR008155">
    <property type="entry name" value="Amyloid_glyco"/>
</dbReference>
<sequence>MGERTAFLLLWVATLTLASEVPSDDSVGLLAEPQVAMFCGKFNMHVNVQSGKWESDPFGTKSCIGTKEGILQYCQEVGGEGG</sequence>
<keyword evidence="3" id="KW-1133">Transmembrane helix</keyword>
<feature type="chain" id="PRO_5001591107" description="Amyloid-beta A4 protein" evidence="7">
    <location>
        <begin position="19"/>
        <end position="82"/>
    </location>
</feature>
<dbReference type="GO" id="GO:0005886">
    <property type="term" value="C:plasma membrane"/>
    <property type="evidence" value="ECO:0007669"/>
    <property type="project" value="UniProtKB-SubCell"/>
</dbReference>
<comment type="subcellular location">
    <subcellularLocation>
        <location evidence="6">Cell membrane</location>
        <topology evidence="6">Single-pass type I membrane protein</topology>
    </subcellularLocation>
    <subcellularLocation>
        <location evidence="1">Membrane</location>
        <topology evidence="1">Single-pass type I membrane protein</topology>
    </subcellularLocation>
</comment>
<name>A0A060XYL6_ONCMY</name>
<dbReference type="GO" id="GO:0030546">
    <property type="term" value="F:signaling receptor activator activity"/>
    <property type="evidence" value="ECO:0007669"/>
    <property type="project" value="TreeGrafter"/>
</dbReference>
<dbReference type="GO" id="GO:0005794">
    <property type="term" value="C:Golgi apparatus"/>
    <property type="evidence" value="ECO:0007669"/>
    <property type="project" value="TreeGrafter"/>
</dbReference>
<gene>
    <name evidence="9" type="ORF">GSONMT00002302001</name>
</gene>
<dbReference type="GO" id="GO:0007417">
    <property type="term" value="P:central nervous system development"/>
    <property type="evidence" value="ECO:0007669"/>
    <property type="project" value="TreeGrafter"/>
</dbReference>
<proteinExistence type="inferred from homology"/>
<evidence type="ECO:0000256" key="6">
    <source>
        <dbReference type="RuleBase" id="RU367156"/>
    </source>
</evidence>
<dbReference type="SUPFAM" id="SSF56491">
    <property type="entry name" value="A heparin-binding domain"/>
    <property type="match status" value="1"/>
</dbReference>
<reference evidence="9" key="1">
    <citation type="journal article" date="2014" name="Nat. Commun.">
        <title>The rainbow trout genome provides novel insights into evolution after whole-genome duplication in vertebrates.</title>
        <authorList>
            <person name="Berthelot C."/>
            <person name="Brunet F."/>
            <person name="Chalopin D."/>
            <person name="Juanchich A."/>
            <person name="Bernard M."/>
            <person name="Noel B."/>
            <person name="Bento P."/>
            <person name="Da Silva C."/>
            <person name="Labadie K."/>
            <person name="Alberti A."/>
            <person name="Aury J.M."/>
            <person name="Louis A."/>
            <person name="Dehais P."/>
            <person name="Bardou P."/>
            <person name="Montfort J."/>
            <person name="Klopp C."/>
            <person name="Cabau C."/>
            <person name="Gaspin C."/>
            <person name="Thorgaard G.H."/>
            <person name="Boussaha M."/>
            <person name="Quillet E."/>
            <person name="Guyomard R."/>
            <person name="Galiana D."/>
            <person name="Bobe J."/>
            <person name="Volff J.N."/>
            <person name="Genet C."/>
            <person name="Wincker P."/>
            <person name="Jaillon O."/>
            <person name="Roest Crollius H."/>
            <person name="Guiguen Y."/>
        </authorList>
    </citation>
    <scope>NUCLEOTIDE SEQUENCE [LARGE SCALE GENOMIC DNA]</scope>
</reference>
<evidence type="ECO:0000256" key="5">
    <source>
        <dbReference type="PROSITE-ProRule" id="PRU01217"/>
    </source>
</evidence>
<dbReference type="GO" id="GO:0005798">
    <property type="term" value="C:Golgi-associated vesicle"/>
    <property type="evidence" value="ECO:0007669"/>
    <property type="project" value="UniProtKB-UniRule"/>
</dbReference>
<evidence type="ECO:0000259" key="8">
    <source>
        <dbReference type="PROSITE" id="PS51869"/>
    </source>
</evidence>
<dbReference type="GO" id="GO:0007409">
    <property type="term" value="P:axonogenesis"/>
    <property type="evidence" value="ECO:0007669"/>
    <property type="project" value="TreeGrafter"/>
</dbReference>
<organism evidence="9 10">
    <name type="scientific">Oncorhynchus mykiss</name>
    <name type="common">Rainbow trout</name>
    <name type="synonym">Salmo gairdneri</name>
    <dbReference type="NCBI Taxonomy" id="8022"/>
    <lineage>
        <taxon>Eukaryota</taxon>
        <taxon>Metazoa</taxon>
        <taxon>Chordata</taxon>
        <taxon>Craniata</taxon>
        <taxon>Vertebrata</taxon>
        <taxon>Euteleostomi</taxon>
        <taxon>Actinopterygii</taxon>
        <taxon>Neopterygii</taxon>
        <taxon>Teleostei</taxon>
        <taxon>Protacanthopterygii</taxon>
        <taxon>Salmoniformes</taxon>
        <taxon>Salmonidae</taxon>
        <taxon>Salmoninae</taxon>
        <taxon>Oncorhynchus</taxon>
    </lineage>
</organism>
<evidence type="ECO:0000313" key="10">
    <source>
        <dbReference type="Proteomes" id="UP000193380"/>
    </source>
</evidence>
<comment type="function">
    <text evidence="6">Functions as a cell surface receptor and performs physiological functions on the surface of neurons relevant to neurite growth, neuronal adhesion and axonogenesis.</text>
</comment>
<keyword evidence="6" id="KW-0034">Amyloid</keyword>
<dbReference type="PANTHER" id="PTHR23103">
    <property type="entry name" value="ALZHEIMER'S DISEASE BETA-AMYLOID RELATED"/>
    <property type="match status" value="1"/>
</dbReference>
<comment type="similarity">
    <text evidence="5 6">Belongs to the APP family.</text>
</comment>
<evidence type="ECO:0000256" key="4">
    <source>
        <dbReference type="ARBA" id="ARBA00023136"/>
    </source>
</evidence>
<evidence type="ECO:0000313" key="9">
    <source>
        <dbReference type="EMBL" id="CDQ84576.1"/>
    </source>
</evidence>
<dbReference type="InterPro" id="IPR036454">
    <property type="entry name" value="Amyloid_glyco_heparin-bd_sf"/>
</dbReference>
<dbReference type="InterPro" id="IPR015849">
    <property type="entry name" value="Amyloid_glyco_heparin-bd"/>
</dbReference>
<reference evidence="9" key="2">
    <citation type="submission" date="2014-03" db="EMBL/GenBank/DDBJ databases">
        <authorList>
            <person name="Genoscope - CEA"/>
        </authorList>
    </citation>
    <scope>NUCLEOTIDE SEQUENCE</scope>
</reference>
<dbReference type="GO" id="GO:0045121">
    <property type="term" value="C:membrane raft"/>
    <property type="evidence" value="ECO:0007669"/>
    <property type="project" value="TreeGrafter"/>
</dbReference>
<keyword evidence="7" id="KW-0732">Signal</keyword>
<dbReference type="STRING" id="8022.A0A060XYL6"/>
<dbReference type="PANTHER" id="PTHR23103:SF7">
    <property type="entry name" value="AMYLOID-BETA PRECURSOR PROTEIN"/>
    <property type="match status" value="1"/>
</dbReference>
<dbReference type="Proteomes" id="UP000193380">
    <property type="component" value="Unassembled WGS sequence"/>
</dbReference>
<comment type="caution">
    <text evidence="5">Lacks conserved residue(s) required for the propagation of feature annotation.</text>
</comment>
<dbReference type="InterPro" id="IPR008154">
    <property type="entry name" value="Amyloid_glyco_extra"/>
</dbReference>
<dbReference type="GO" id="GO:0009986">
    <property type="term" value="C:cell surface"/>
    <property type="evidence" value="ECO:0007669"/>
    <property type="project" value="TreeGrafter"/>
</dbReference>
<dbReference type="Pfam" id="PF02177">
    <property type="entry name" value="APP_N"/>
    <property type="match status" value="1"/>
</dbReference>
<dbReference type="PaxDb" id="8022-A0A060XYL6"/>
<feature type="signal peptide" evidence="7">
    <location>
        <begin position="1"/>
        <end position="18"/>
    </location>
</feature>
<keyword evidence="6" id="KW-1003">Cell membrane</keyword>
<protein>
    <recommendedName>
        <fullName evidence="6">Amyloid-beta A4 protein</fullName>
    </recommendedName>
</protein>
<evidence type="ECO:0000256" key="2">
    <source>
        <dbReference type="ARBA" id="ARBA00022692"/>
    </source>
</evidence>
<dbReference type="GO" id="GO:0005769">
    <property type="term" value="C:early endosome"/>
    <property type="evidence" value="ECO:0007669"/>
    <property type="project" value="TreeGrafter"/>
</dbReference>
<accession>A0A060XYL6</accession>
<evidence type="ECO:0000256" key="1">
    <source>
        <dbReference type="ARBA" id="ARBA00004479"/>
    </source>
</evidence>